<keyword evidence="7" id="KW-0503">Monooxygenase</keyword>
<evidence type="ECO:0000256" key="1">
    <source>
        <dbReference type="ARBA" id="ARBA00001971"/>
    </source>
</evidence>
<comment type="similarity">
    <text evidence="2">Belongs to the cytochrome P450 family.</text>
</comment>
<dbReference type="Proteomes" id="UP001054252">
    <property type="component" value="Unassembled WGS sequence"/>
</dbReference>
<evidence type="ECO:0000256" key="7">
    <source>
        <dbReference type="ARBA" id="ARBA00023033"/>
    </source>
</evidence>
<keyword evidence="5" id="KW-0560">Oxidoreductase</keyword>
<evidence type="ECO:0000256" key="6">
    <source>
        <dbReference type="ARBA" id="ARBA00023004"/>
    </source>
</evidence>
<gene>
    <name evidence="8" type="ORF">SLEP1_g21253</name>
</gene>
<keyword evidence="4" id="KW-0479">Metal-binding</keyword>
<evidence type="ECO:0000256" key="4">
    <source>
        <dbReference type="ARBA" id="ARBA00022723"/>
    </source>
</evidence>
<keyword evidence="3" id="KW-0349">Heme</keyword>
<evidence type="ECO:0000256" key="2">
    <source>
        <dbReference type="ARBA" id="ARBA00010617"/>
    </source>
</evidence>
<dbReference type="GO" id="GO:0020037">
    <property type="term" value="F:heme binding"/>
    <property type="evidence" value="ECO:0007669"/>
    <property type="project" value="InterPro"/>
</dbReference>
<dbReference type="AlphaFoldDB" id="A0AAV5JEL5"/>
<dbReference type="PANTHER" id="PTHR47944">
    <property type="entry name" value="CYTOCHROME P450 98A9"/>
    <property type="match status" value="1"/>
</dbReference>
<sequence>MCPGYALGLKVIQSSLANLLHGFTWKLPGNMRKEDLNMEEIFGLSTPRKILLEAVVEPRLPPHLYFL</sequence>
<evidence type="ECO:0000313" key="9">
    <source>
        <dbReference type="Proteomes" id="UP001054252"/>
    </source>
</evidence>
<comment type="cofactor">
    <cofactor evidence="1">
        <name>heme</name>
        <dbReference type="ChEBI" id="CHEBI:30413"/>
    </cofactor>
</comment>
<dbReference type="EMBL" id="BPVZ01000031">
    <property type="protein sequence ID" value="GKV09813.1"/>
    <property type="molecule type" value="Genomic_DNA"/>
</dbReference>
<comment type="caution">
    <text evidence="8">The sequence shown here is derived from an EMBL/GenBank/DDBJ whole genome shotgun (WGS) entry which is preliminary data.</text>
</comment>
<proteinExistence type="inferred from homology"/>
<accession>A0AAV5JEL5</accession>
<reference evidence="8 9" key="1">
    <citation type="journal article" date="2021" name="Commun. Biol.">
        <title>The genome of Shorea leprosula (Dipterocarpaceae) highlights the ecological relevance of drought in aseasonal tropical rainforests.</title>
        <authorList>
            <person name="Ng K.K.S."/>
            <person name="Kobayashi M.J."/>
            <person name="Fawcett J.A."/>
            <person name="Hatakeyama M."/>
            <person name="Paape T."/>
            <person name="Ng C.H."/>
            <person name="Ang C.C."/>
            <person name="Tnah L.H."/>
            <person name="Lee C.T."/>
            <person name="Nishiyama T."/>
            <person name="Sese J."/>
            <person name="O'Brien M.J."/>
            <person name="Copetti D."/>
            <person name="Mohd Noor M.I."/>
            <person name="Ong R.C."/>
            <person name="Putra M."/>
            <person name="Sireger I.Z."/>
            <person name="Indrioko S."/>
            <person name="Kosugi Y."/>
            <person name="Izuno A."/>
            <person name="Isagi Y."/>
            <person name="Lee S.L."/>
            <person name="Shimizu K.K."/>
        </authorList>
    </citation>
    <scope>NUCLEOTIDE SEQUENCE [LARGE SCALE GENOMIC DNA]</scope>
    <source>
        <strain evidence="8">214</strain>
    </source>
</reference>
<dbReference type="GO" id="GO:0005506">
    <property type="term" value="F:iron ion binding"/>
    <property type="evidence" value="ECO:0007669"/>
    <property type="project" value="InterPro"/>
</dbReference>
<keyword evidence="6" id="KW-0408">Iron</keyword>
<dbReference type="SUPFAM" id="SSF48264">
    <property type="entry name" value="Cytochrome P450"/>
    <property type="match status" value="1"/>
</dbReference>
<evidence type="ECO:0000313" key="8">
    <source>
        <dbReference type="EMBL" id="GKV09813.1"/>
    </source>
</evidence>
<evidence type="ECO:0000256" key="3">
    <source>
        <dbReference type="ARBA" id="ARBA00022617"/>
    </source>
</evidence>
<name>A0AAV5JEL5_9ROSI</name>
<dbReference type="PANTHER" id="PTHR47944:SF4">
    <property type="entry name" value="OS09G0441700 PROTEIN"/>
    <property type="match status" value="1"/>
</dbReference>
<dbReference type="InterPro" id="IPR036396">
    <property type="entry name" value="Cyt_P450_sf"/>
</dbReference>
<dbReference type="GO" id="GO:0016705">
    <property type="term" value="F:oxidoreductase activity, acting on paired donors, with incorporation or reduction of molecular oxygen"/>
    <property type="evidence" value="ECO:0007669"/>
    <property type="project" value="InterPro"/>
</dbReference>
<dbReference type="GO" id="GO:0004497">
    <property type="term" value="F:monooxygenase activity"/>
    <property type="evidence" value="ECO:0007669"/>
    <property type="project" value="UniProtKB-KW"/>
</dbReference>
<protein>
    <recommendedName>
        <fullName evidence="10">Cytochrome P450</fullName>
    </recommendedName>
</protein>
<evidence type="ECO:0000256" key="5">
    <source>
        <dbReference type="ARBA" id="ARBA00023002"/>
    </source>
</evidence>
<evidence type="ECO:0008006" key="10">
    <source>
        <dbReference type="Google" id="ProtNLM"/>
    </source>
</evidence>
<organism evidence="8 9">
    <name type="scientific">Rubroshorea leprosula</name>
    <dbReference type="NCBI Taxonomy" id="152421"/>
    <lineage>
        <taxon>Eukaryota</taxon>
        <taxon>Viridiplantae</taxon>
        <taxon>Streptophyta</taxon>
        <taxon>Embryophyta</taxon>
        <taxon>Tracheophyta</taxon>
        <taxon>Spermatophyta</taxon>
        <taxon>Magnoliopsida</taxon>
        <taxon>eudicotyledons</taxon>
        <taxon>Gunneridae</taxon>
        <taxon>Pentapetalae</taxon>
        <taxon>rosids</taxon>
        <taxon>malvids</taxon>
        <taxon>Malvales</taxon>
        <taxon>Dipterocarpaceae</taxon>
        <taxon>Rubroshorea</taxon>
    </lineage>
</organism>
<keyword evidence="9" id="KW-1185">Reference proteome</keyword>